<evidence type="ECO:0000256" key="6">
    <source>
        <dbReference type="ARBA" id="ARBA00022884"/>
    </source>
</evidence>
<dbReference type="InterPro" id="IPR017244">
    <property type="entry name" value="23SrRNA_methyltr_KL"/>
</dbReference>
<sequence>MNSLFASTARGLEELLKNELEMLGAQSCKIVQGGVHFHGDDSVMYKSLMWSRLASRILLPLNEFNIYSDLDLYLGVQSIDWSQVFSVDSTFSVHFSGTNEEIRNTQYGALRVKDAIVDSFIRKLDQRPNVAKQQPDIRINVFLNKEKASVALDLSGEGLHIRGYRDLAGQAPLKENLAAAIILRSGWQVDTPMVDPMCGSGTLLIEAAMMATDRAPGLHRDHWGFTAWLKHDEEIWREVTAEAQIRFRKGLQETNTRFVGSDIDRRVLDMARSNARRAGVAQLITFQQGDASRLENPLPEGPVGTVLSNPPYGERLESEPALVALHSLFGRVMKSRFPGWRLSLFSASPELLSCLQLRAEREFKAKNGPLDCVQKNYQLSDKPHSSEMDMAEDYANRLRKNEKKFTKWAKQQGIDCYRLYDADLPEYNVAVDRYADKVVIQEYAPPKSVDANKARQRLFDVISATMQVLGLSSNQLVLKTRQRQKGKSQYEKIAEKQEFFLVNEYGAKFWVNLADYLDTGLFLDHRIARKMLGEMSEGKDFLNLFAYTGSATVHTGLGGARSTTTVDISRTYLEWAERNLQANGLTGRQHRLIQADCLAWLAQTHEQFDLIFIDPPTFSNSKRMEDTFDVQRDHIMLMKQLKRLLRRGGTLMFSNNKRGFKMDFSELEKIGLVAEEITSKTQSQDFARNRQIHNCWLLRHAGEEK</sequence>
<dbReference type="Gene3D" id="3.30.750.80">
    <property type="entry name" value="RNA methyltransferase domain (HRMD) like"/>
    <property type="match status" value="1"/>
</dbReference>
<dbReference type="PROSITE" id="PS01261">
    <property type="entry name" value="UPF0020"/>
    <property type="match status" value="1"/>
</dbReference>
<comment type="catalytic activity">
    <reaction evidence="7">
        <text>guanosine(2445) in 23S rRNA + S-adenosyl-L-methionine = N(2)-methylguanosine(2445) in 23S rRNA + S-adenosyl-L-homocysteine + H(+)</text>
        <dbReference type="Rhea" id="RHEA:42740"/>
        <dbReference type="Rhea" id="RHEA-COMP:10215"/>
        <dbReference type="Rhea" id="RHEA-COMP:10216"/>
        <dbReference type="ChEBI" id="CHEBI:15378"/>
        <dbReference type="ChEBI" id="CHEBI:57856"/>
        <dbReference type="ChEBI" id="CHEBI:59789"/>
        <dbReference type="ChEBI" id="CHEBI:74269"/>
        <dbReference type="ChEBI" id="CHEBI:74481"/>
        <dbReference type="EC" id="2.1.1.173"/>
    </reaction>
</comment>
<keyword evidence="3 7" id="KW-0489">Methyltransferase</keyword>
<dbReference type="PROSITE" id="PS51165">
    <property type="entry name" value="THUMP"/>
    <property type="match status" value="1"/>
</dbReference>
<feature type="domain" description="THUMP" evidence="9">
    <location>
        <begin position="43"/>
        <end position="154"/>
    </location>
</feature>
<evidence type="ECO:0000313" key="10">
    <source>
        <dbReference type="EMBL" id="ERT13150.1"/>
    </source>
</evidence>
<dbReference type="CDD" id="cd11715">
    <property type="entry name" value="THUMP_AdoMetMT"/>
    <property type="match status" value="1"/>
</dbReference>
<proteinExistence type="inferred from homology"/>
<dbReference type="CDD" id="cd02440">
    <property type="entry name" value="AdoMet_MTases"/>
    <property type="match status" value="1"/>
</dbReference>
<dbReference type="Gene3D" id="3.40.50.150">
    <property type="entry name" value="Vaccinia Virus protein VP39"/>
    <property type="match status" value="2"/>
</dbReference>
<dbReference type="PANTHER" id="PTHR47313:SF1">
    <property type="entry name" value="RIBOSOMAL RNA LARGE SUBUNIT METHYLTRANSFERASE K_L"/>
    <property type="match status" value="1"/>
</dbReference>
<dbReference type="InterPro" id="IPR000241">
    <property type="entry name" value="RlmKL-like_Mtase"/>
</dbReference>
<dbReference type="PIRSF" id="PIRSF037618">
    <property type="entry name" value="RNA_Mtase_bacteria_prd"/>
    <property type="match status" value="1"/>
</dbReference>
<evidence type="ECO:0000256" key="7">
    <source>
        <dbReference type="HAMAP-Rule" id="MF_01858"/>
    </source>
</evidence>
<keyword evidence="6 8" id="KW-0694">RNA-binding</keyword>
<evidence type="ECO:0000313" key="11">
    <source>
        <dbReference type="Proteomes" id="UP000017133"/>
    </source>
</evidence>
<dbReference type="InterPro" id="IPR004114">
    <property type="entry name" value="THUMP_dom"/>
</dbReference>
<dbReference type="InterPro" id="IPR002052">
    <property type="entry name" value="DNA_methylase_N6_adenine_CS"/>
</dbReference>
<dbReference type="Pfam" id="PF10672">
    <property type="entry name" value="Methyltrans_SAM"/>
    <property type="match status" value="1"/>
</dbReference>
<dbReference type="GO" id="GO:0005737">
    <property type="term" value="C:cytoplasm"/>
    <property type="evidence" value="ECO:0007669"/>
    <property type="project" value="UniProtKB-SubCell"/>
</dbReference>
<evidence type="ECO:0000256" key="5">
    <source>
        <dbReference type="ARBA" id="ARBA00022691"/>
    </source>
</evidence>
<keyword evidence="2 7" id="KW-0698">rRNA processing</keyword>
<dbReference type="RefSeq" id="WP_023044622.1">
    <property type="nucleotide sequence ID" value="NZ_AXDT01000088.1"/>
</dbReference>
<keyword evidence="1 7" id="KW-0963">Cytoplasm</keyword>
<dbReference type="EC" id="2.1.1.264" evidence="7"/>
<gene>
    <name evidence="7 10" type="primary">rlmL</name>
    <name evidence="10" type="ORF">O185_10430</name>
</gene>
<dbReference type="PANTHER" id="PTHR47313">
    <property type="entry name" value="RIBOSOMAL RNA LARGE SUBUNIT METHYLTRANSFERASE K/L"/>
    <property type="match status" value="1"/>
</dbReference>
<dbReference type="Gene3D" id="3.30.2130.30">
    <property type="match status" value="1"/>
</dbReference>
<accession>U7R0X8</accession>
<dbReference type="SUPFAM" id="SSF53335">
    <property type="entry name" value="S-adenosyl-L-methionine-dependent methyltransferases"/>
    <property type="match status" value="2"/>
</dbReference>
<dbReference type="InterPro" id="IPR054170">
    <property type="entry name" value="RlmL_1st"/>
</dbReference>
<evidence type="ECO:0000256" key="4">
    <source>
        <dbReference type="ARBA" id="ARBA00022679"/>
    </source>
</evidence>
<evidence type="ECO:0000256" key="1">
    <source>
        <dbReference type="ARBA" id="ARBA00022490"/>
    </source>
</evidence>
<dbReference type="InterPro" id="IPR019614">
    <property type="entry name" value="SAM-dep_methyl-trfase"/>
</dbReference>
<evidence type="ECO:0000259" key="9">
    <source>
        <dbReference type="PROSITE" id="PS51165"/>
    </source>
</evidence>
<dbReference type="GO" id="GO:0052915">
    <property type="term" value="F:23S rRNA (guanine(2445)-N(2))-methyltransferase activity"/>
    <property type="evidence" value="ECO:0007669"/>
    <property type="project" value="UniProtKB-UniRule"/>
</dbReference>
<dbReference type="SMART" id="SM00981">
    <property type="entry name" value="THUMP"/>
    <property type="match status" value="1"/>
</dbReference>
<keyword evidence="4 7" id="KW-0808">Transferase</keyword>
<protein>
    <recommendedName>
        <fullName evidence="7">Ribosomal RNA large subunit methyltransferase K/L</fullName>
    </recommendedName>
    <domain>
        <recommendedName>
            <fullName evidence="7">23S rRNA m2G2445 methyltransferase</fullName>
            <ecNumber evidence="7">2.1.1.173</ecNumber>
        </recommendedName>
        <alternativeName>
            <fullName evidence="7">rRNA (guanine-N(2)-)-methyltransferase RlmL</fullName>
        </alternativeName>
    </domain>
    <domain>
        <recommendedName>
            <fullName evidence="7">23S rRNA m7G2069 methyltransferase</fullName>
            <ecNumber evidence="7">2.1.1.264</ecNumber>
        </recommendedName>
        <alternativeName>
            <fullName evidence="7">rRNA (guanine-N(7)-)-methyltransferase RlmK</fullName>
        </alternativeName>
    </domain>
</protein>
<comment type="catalytic activity">
    <reaction evidence="7">
        <text>guanosine(2069) in 23S rRNA + S-adenosyl-L-methionine = N(2)-methylguanosine(2069) in 23S rRNA + S-adenosyl-L-homocysteine + H(+)</text>
        <dbReference type="Rhea" id="RHEA:43772"/>
        <dbReference type="Rhea" id="RHEA-COMP:10688"/>
        <dbReference type="Rhea" id="RHEA-COMP:10689"/>
        <dbReference type="ChEBI" id="CHEBI:15378"/>
        <dbReference type="ChEBI" id="CHEBI:57856"/>
        <dbReference type="ChEBI" id="CHEBI:59789"/>
        <dbReference type="ChEBI" id="CHEBI:74269"/>
        <dbReference type="ChEBI" id="CHEBI:74481"/>
        <dbReference type="EC" id="2.1.1.264"/>
    </reaction>
</comment>
<comment type="function">
    <text evidence="7">Specifically methylates the guanine in position 2445 (m2G2445) and the guanine in position 2069 (m7G2069) of 23S rRNA.</text>
</comment>
<dbReference type="HAMAP" id="MF_01858">
    <property type="entry name" value="23SrRNA_methyltr_KL"/>
    <property type="match status" value="1"/>
</dbReference>
<dbReference type="PROSITE" id="PS00092">
    <property type="entry name" value="N6_MTASE"/>
    <property type="match status" value="1"/>
</dbReference>
<dbReference type="Pfam" id="PF22020">
    <property type="entry name" value="RlmL_1st"/>
    <property type="match status" value="1"/>
</dbReference>
<dbReference type="Pfam" id="PF02926">
    <property type="entry name" value="THUMP"/>
    <property type="match status" value="1"/>
</dbReference>
<organism evidence="10 11">
    <name type="scientific">Photorhabdus temperata J3</name>
    <dbReference type="NCBI Taxonomy" id="1389415"/>
    <lineage>
        <taxon>Bacteria</taxon>
        <taxon>Pseudomonadati</taxon>
        <taxon>Pseudomonadota</taxon>
        <taxon>Gammaproteobacteria</taxon>
        <taxon>Enterobacterales</taxon>
        <taxon>Morganellaceae</taxon>
        <taxon>Photorhabdus</taxon>
    </lineage>
</organism>
<reference evidence="10 11" key="1">
    <citation type="submission" date="2013-10" db="EMBL/GenBank/DDBJ databases">
        <title>Whole Genome Shotgun Sequence of Photorhabdus temperata J3.</title>
        <authorList>
            <person name="Park G.-S."/>
            <person name="Hong S.-J."/>
            <person name="Shin J.-H."/>
        </authorList>
    </citation>
    <scope>NUCLEOTIDE SEQUENCE [LARGE SCALE GENOMIC DNA]</scope>
    <source>
        <strain evidence="10 11">J3</strain>
    </source>
</reference>
<keyword evidence="11" id="KW-1185">Reference proteome</keyword>
<dbReference type="InterPro" id="IPR029063">
    <property type="entry name" value="SAM-dependent_MTases_sf"/>
</dbReference>
<evidence type="ECO:0000256" key="8">
    <source>
        <dbReference type="PROSITE-ProRule" id="PRU00529"/>
    </source>
</evidence>
<dbReference type="Pfam" id="PF01170">
    <property type="entry name" value="UPF0020"/>
    <property type="match status" value="1"/>
</dbReference>
<dbReference type="FunFam" id="3.30.750.80:FF:000001">
    <property type="entry name" value="Ribosomal RNA large subunit methyltransferase K/L"/>
    <property type="match status" value="1"/>
</dbReference>
<name>U7R0X8_PHOTE</name>
<dbReference type="NCBIfam" id="NF008748">
    <property type="entry name" value="PRK11783.1"/>
    <property type="match status" value="1"/>
</dbReference>
<comment type="similarity">
    <text evidence="7">Belongs to the methyltransferase superfamily. RlmKL family.</text>
</comment>
<dbReference type="PATRIC" id="fig|1389415.4.peg.2095"/>
<dbReference type="FunFam" id="3.40.50.150:FF:000039">
    <property type="entry name" value="Ribosomal RNA large subunit methyltransferase K/L"/>
    <property type="match status" value="1"/>
</dbReference>
<dbReference type="Proteomes" id="UP000017133">
    <property type="component" value="Unassembled WGS sequence"/>
</dbReference>
<dbReference type="GO" id="GO:0070043">
    <property type="term" value="F:rRNA (guanine-N7-)-methyltransferase activity"/>
    <property type="evidence" value="ECO:0007669"/>
    <property type="project" value="UniProtKB-UniRule"/>
</dbReference>
<evidence type="ECO:0000256" key="2">
    <source>
        <dbReference type="ARBA" id="ARBA00022552"/>
    </source>
</evidence>
<dbReference type="AlphaFoldDB" id="U7R0X8"/>
<comment type="caution">
    <text evidence="10">The sequence shown here is derived from an EMBL/GenBank/DDBJ whole genome shotgun (WGS) entry which is preliminary data.</text>
</comment>
<dbReference type="EMBL" id="AXDT01000088">
    <property type="protein sequence ID" value="ERT13150.1"/>
    <property type="molecule type" value="Genomic_DNA"/>
</dbReference>
<keyword evidence="5 7" id="KW-0949">S-adenosyl-L-methionine</keyword>
<evidence type="ECO:0000256" key="3">
    <source>
        <dbReference type="ARBA" id="ARBA00022603"/>
    </source>
</evidence>
<dbReference type="GO" id="GO:0003723">
    <property type="term" value="F:RNA binding"/>
    <property type="evidence" value="ECO:0007669"/>
    <property type="project" value="UniProtKB-UniRule"/>
</dbReference>
<dbReference type="InterPro" id="IPR053943">
    <property type="entry name" value="RlmKL-like_Mtase_CS"/>
</dbReference>
<dbReference type="EC" id="2.1.1.173" evidence="7"/>
<comment type="subcellular location">
    <subcellularLocation>
        <location evidence="7">Cytoplasm</location>
    </subcellularLocation>
</comment>